<keyword evidence="2" id="KW-1185">Reference proteome</keyword>
<organism evidence="1 2">
    <name type="scientific">Acorus calamus</name>
    <name type="common">Sweet flag</name>
    <dbReference type="NCBI Taxonomy" id="4465"/>
    <lineage>
        <taxon>Eukaryota</taxon>
        <taxon>Viridiplantae</taxon>
        <taxon>Streptophyta</taxon>
        <taxon>Embryophyta</taxon>
        <taxon>Tracheophyta</taxon>
        <taxon>Spermatophyta</taxon>
        <taxon>Magnoliopsida</taxon>
        <taxon>Liliopsida</taxon>
        <taxon>Acoraceae</taxon>
        <taxon>Acorus</taxon>
    </lineage>
</organism>
<comment type="caution">
    <text evidence="1">The sequence shown here is derived from an EMBL/GenBank/DDBJ whole genome shotgun (WGS) entry which is preliminary data.</text>
</comment>
<dbReference type="AlphaFoldDB" id="A0AAV9FIY0"/>
<dbReference type="EMBL" id="JAUJYO010000001">
    <property type="protein sequence ID" value="KAK1325895.1"/>
    <property type="molecule type" value="Genomic_DNA"/>
</dbReference>
<proteinExistence type="predicted"/>
<protein>
    <submittedName>
        <fullName evidence="1">Uncharacterized protein</fullName>
    </submittedName>
</protein>
<evidence type="ECO:0000313" key="2">
    <source>
        <dbReference type="Proteomes" id="UP001180020"/>
    </source>
</evidence>
<accession>A0AAV9FIY0</accession>
<reference evidence="1" key="2">
    <citation type="submission" date="2023-06" db="EMBL/GenBank/DDBJ databases">
        <authorList>
            <person name="Ma L."/>
            <person name="Liu K.-W."/>
            <person name="Li Z."/>
            <person name="Hsiao Y.-Y."/>
            <person name="Qi Y."/>
            <person name="Fu T."/>
            <person name="Tang G."/>
            <person name="Zhang D."/>
            <person name="Sun W.-H."/>
            <person name="Liu D.-K."/>
            <person name="Li Y."/>
            <person name="Chen G.-Z."/>
            <person name="Liu X.-D."/>
            <person name="Liao X.-Y."/>
            <person name="Jiang Y.-T."/>
            <person name="Yu X."/>
            <person name="Hao Y."/>
            <person name="Huang J."/>
            <person name="Zhao X.-W."/>
            <person name="Ke S."/>
            <person name="Chen Y.-Y."/>
            <person name="Wu W.-L."/>
            <person name="Hsu J.-L."/>
            <person name="Lin Y.-F."/>
            <person name="Huang M.-D."/>
            <person name="Li C.-Y."/>
            <person name="Huang L."/>
            <person name="Wang Z.-W."/>
            <person name="Zhao X."/>
            <person name="Zhong W.-Y."/>
            <person name="Peng D.-H."/>
            <person name="Ahmad S."/>
            <person name="Lan S."/>
            <person name="Zhang J.-S."/>
            <person name="Tsai W.-C."/>
            <person name="Van De Peer Y."/>
            <person name="Liu Z.-J."/>
        </authorList>
    </citation>
    <scope>NUCLEOTIDE SEQUENCE</scope>
    <source>
        <strain evidence="1">CP</strain>
        <tissue evidence="1">Leaves</tissue>
    </source>
</reference>
<gene>
    <name evidence="1" type="ORF">QJS10_CPA01g03003</name>
</gene>
<evidence type="ECO:0000313" key="1">
    <source>
        <dbReference type="EMBL" id="KAK1325895.1"/>
    </source>
</evidence>
<name>A0AAV9FIY0_ACOCL</name>
<sequence>MTRVYPEMSLRGIASKECPREFRATGVHESRDDRIVRERVIGGGGSEGGDRAEGVSRGGCCGLWEKCVLVVHFVEQVEEVIEGVVGEGVLVEHFVEQAEEVVGGAMEEEVGGEAGGAEEAIFALGSNSSAKFKNPNRLTML</sequence>
<dbReference type="Proteomes" id="UP001180020">
    <property type="component" value="Unassembled WGS sequence"/>
</dbReference>
<reference evidence="1" key="1">
    <citation type="journal article" date="2023" name="Nat. Commun.">
        <title>Diploid and tetraploid genomes of Acorus and the evolution of monocots.</title>
        <authorList>
            <person name="Ma L."/>
            <person name="Liu K.W."/>
            <person name="Li Z."/>
            <person name="Hsiao Y.Y."/>
            <person name="Qi Y."/>
            <person name="Fu T."/>
            <person name="Tang G.D."/>
            <person name="Zhang D."/>
            <person name="Sun W.H."/>
            <person name="Liu D.K."/>
            <person name="Li Y."/>
            <person name="Chen G.Z."/>
            <person name="Liu X.D."/>
            <person name="Liao X.Y."/>
            <person name="Jiang Y.T."/>
            <person name="Yu X."/>
            <person name="Hao Y."/>
            <person name="Huang J."/>
            <person name="Zhao X.W."/>
            <person name="Ke S."/>
            <person name="Chen Y.Y."/>
            <person name="Wu W.L."/>
            <person name="Hsu J.L."/>
            <person name="Lin Y.F."/>
            <person name="Huang M.D."/>
            <person name="Li C.Y."/>
            <person name="Huang L."/>
            <person name="Wang Z.W."/>
            <person name="Zhao X."/>
            <person name="Zhong W.Y."/>
            <person name="Peng D.H."/>
            <person name="Ahmad S."/>
            <person name="Lan S."/>
            <person name="Zhang J.S."/>
            <person name="Tsai W.C."/>
            <person name="Van de Peer Y."/>
            <person name="Liu Z.J."/>
        </authorList>
    </citation>
    <scope>NUCLEOTIDE SEQUENCE</scope>
    <source>
        <strain evidence="1">CP</strain>
    </source>
</reference>